<name>A0A0T9R138_9GAMM</name>
<dbReference type="SUPFAM" id="SSF46785">
    <property type="entry name" value="Winged helix' DNA-binding domain"/>
    <property type="match status" value="1"/>
</dbReference>
<dbReference type="InterPro" id="IPR036388">
    <property type="entry name" value="WH-like_DNA-bd_sf"/>
</dbReference>
<reference evidence="6" key="1">
    <citation type="submission" date="2015-03" db="EMBL/GenBank/DDBJ databases">
        <authorList>
            <consortium name="Pathogen Informatics"/>
            <person name="Murphy D."/>
        </authorList>
    </citation>
    <scope>NUCLEOTIDE SEQUENCE [LARGE SCALE GENOMIC DNA]</scope>
    <source>
        <strain evidence="6">IP6945</strain>
    </source>
</reference>
<evidence type="ECO:0000256" key="2">
    <source>
        <dbReference type="ARBA" id="ARBA00023015"/>
    </source>
</evidence>
<sequence length="288" mass="33103">MFISKNLLVFITTVQEGSLTSAAVKLFSTPPPMSRSIKILEEELGFKLFIRATSGLKLTDKGSNFYKDIFPTYTRLTELSTIYKRSKSGIINIGTYQLKSAYAGFICDYFLSSGHCNIELQENVSDVNQLDIFISTKEVKECDFDVKLVATCKATLLYASHLNDLPDKVEHIKKLPFLQSNIFSSSCSFKDFFEKMKKQGFREKILHVDNQRVRYNLIEKGAGISLTTEGFSIENDSFKELNISYSKDVNFEILYYIYFKSSVVRKDFFINHLQKKSPLSWREMKINS</sequence>
<dbReference type="Proteomes" id="UP000041882">
    <property type="component" value="Unassembled WGS sequence"/>
</dbReference>
<dbReference type="RefSeq" id="WP_050116505.1">
    <property type="nucleotide sequence ID" value="NZ_CACVAB010000021.1"/>
</dbReference>
<keyword evidence="3" id="KW-0804">Transcription</keyword>
<evidence type="ECO:0000313" key="6">
    <source>
        <dbReference type="Proteomes" id="UP000041882"/>
    </source>
</evidence>
<proteinExistence type="inferred from homology"/>
<dbReference type="PANTHER" id="PTHR30126">
    <property type="entry name" value="HTH-TYPE TRANSCRIPTIONAL REGULATOR"/>
    <property type="match status" value="1"/>
</dbReference>
<keyword evidence="6" id="KW-1185">Reference proteome</keyword>
<dbReference type="AlphaFoldDB" id="A0A0T9R138"/>
<dbReference type="InterPro" id="IPR000847">
    <property type="entry name" value="LysR_HTH_N"/>
</dbReference>
<dbReference type="PANTHER" id="PTHR30126:SF22">
    <property type="entry name" value="HTH-TYPE TRANSCRIPTIONAL REGULATOR YHAJ-RELATED"/>
    <property type="match status" value="1"/>
</dbReference>
<comment type="similarity">
    <text evidence="1">Belongs to the LysR transcriptional regulatory family.</text>
</comment>
<dbReference type="PROSITE" id="PS50931">
    <property type="entry name" value="HTH_LYSR"/>
    <property type="match status" value="1"/>
</dbReference>
<evidence type="ECO:0000256" key="3">
    <source>
        <dbReference type="ARBA" id="ARBA00023163"/>
    </source>
</evidence>
<feature type="domain" description="HTH lysR-type" evidence="4">
    <location>
        <begin position="7"/>
        <end position="59"/>
    </location>
</feature>
<dbReference type="GO" id="GO:0000976">
    <property type="term" value="F:transcription cis-regulatory region binding"/>
    <property type="evidence" value="ECO:0007669"/>
    <property type="project" value="TreeGrafter"/>
</dbReference>
<evidence type="ECO:0000256" key="1">
    <source>
        <dbReference type="ARBA" id="ARBA00009437"/>
    </source>
</evidence>
<protein>
    <submittedName>
        <fullName evidence="5">LysR family transcriptional regulator</fullName>
    </submittedName>
</protein>
<gene>
    <name evidence="5" type="primary">benM_3</name>
    <name evidence="5" type="ORF">ERS008472_04019</name>
</gene>
<dbReference type="GO" id="GO:0003700">
    <property type="term" value="F:DNA-binding transcription factor activity"/>
    <property type="evidence" value="ECO:0007669"/>
    <property type="project" value="InterPro"/>
</dbReference>
<dbReference type="InterPro" id="IPR036390">
    <property type="entry name" value="WH_DNA-bd_sf"/>
</dbReference>
<accession>A0A0T9R138</accession>
<evidence type="ECO:0000313" key="5">
    <source>
        <dbReference type="EMBL" id="CNI39221.1"/>
    </source>
</evidence>
<keyword evidence="2" id="KW-0805">Transcription regulation</keyword>
<dbReference type="Gene3D" id="1.10.10.10">
    <property type="entry name" value="Winged helix-like DNA-binding domain superfamily/Winged helix DNA-binding domain"/>
    <property type="match status" value="1"/>
</dbReference>
<dbReference type="Pfam" id="PF00126">
    <property type="entry name" value="HTH_1"/>
    <property type="match status" value="1"/>
</dbReference>
<dbReference type="EMBL" id="CQAW01000032">
    <property type="protein sequence ID" value="CNI39221.1"/>
    <property type="molecule type" value="Genomic_DNA"/>
</dbReference>
<evidence type="ECO:0000259" key="4">
    <source>
        <dbReference type="PROSITE" id="PS50931"/>
    </source>
</evidence>
<organism evidence="5 6">
    <name type="scientific">Yersinia thracica</name>
    <dbReference type="NCBI Taxonomy" id="2890319"/>
    <lineage>
        <taxon>Bacteria</taxon>
        <taxon>Pseudomonadati</taxon>
        <taxon>Pseudomonadota</taxon>
        <taxon>Gammaproteobacteria</taxon>
        <taxon>Enterobacterales</taxon>
        <taxon>Yersiniaceae</taxon>
        <taxon>Yersinia</taxon>
    </lineage>
</organism>